<dbReference type="Gene3D" id="3.90.920.10">
    <property type="entry name" value="DNA primase, PRIM domain"/>
    <property type="match status" value="1"/>
</dbReference>
<dbReference type="OrthoDB" id="9802472at2"/>
<evidence type="ECO:0000259" key="1">
    <source>
        <dbReference type="Pfam" id="PF21686"/>
    </source>
</evidence>
<evidence type="ECO:0000313" key="3">
    <source>
        <dbReference type="Proteomes" id="UP000199435"/>
    </source>
</evidence>
<dbReference type="InterPro" id="IPR033651">
    <property type="entry name" value="PaeLigD_Pol-like"/>
</dbReference>
<keyword evidence="3" id="KW-1185">Reference proteome</keyword>
<organism evidence="2 3">
    <name type="scientific">Rhizobium miluonense</name>
    <dbReference type="NCBI Taxonomy" id="411945"/>
    <lineage>
        <taxon>Bacteria</taxon>
        <taxon>Pseudomonadati</taxon>
        <taxon>Pseudomonadota</taxon>
        <taxon>Alphaproteobacteria</taxon>
        <taxon>Hyphomicrobiales</taxon>
        <taxon>Rhizobiaceae</taxon>
        <taxon>Rhizobium/Agrobacterium group</taxon>
        <taxon>Rhizobium</taxon>
    </lineage>
</organism>
<protein>
    <submittedName>
        <fullName evidence="2">Bifunctional non-homologous end joining protein LigD</fullName>
    </submittedName>
</protein>
<dbReference type="NCBIfam" id="TIGR02778">
    <property type="entry name" value="ligD_pol"/>
    <property type="match status" value="1"/>
</dbReference>
<gene>
    <name evidence="2" type="ORF">GA0061102_1003116</name>
</gene>
<dbReference type="Pfam" id="PF21686">
    <property type="entry name" value="LigD_Prim-Pol"/>
    <property type="match status" value="1"/>
</dbReference>
<proteinExistence type="predicted"/>
<accession>A0A1C3UEH1</accession>
<dbReference type="STRING" id="411945.GA0061102_1003116"/>
<dbReference type="RefSeq" id="WP_092844464.1">
    <property type="nucleotide sequence ID" value="NZ_FMAH01000003.1"/>
</dbReference>
<name>A0A1C3UEH1_9HYPH</name>
<dbReference type="InterPro" id="IPR014145">
    <property type="entry name" value="LigD_pol_dom"/>
</dbReference>
<dbReference type="PANTHER" id="PTHR42705:SF2">
    <property type="entry name" value="BIFUNCTIONAL NON-HOMOLOGOUS END JOINING PROTEIN LIGD"/>
    <property type="match status" value="1"/>
</dbReference>
<evidence type="ECO:0000313" key="2">
    <source>
        <dbReference type="EMBL" id="SCB13926.1"/>
    </source>
</evidence>
<dbReference type="PANTHER" id="PTHR42705">
    <property type="entry name" value="BIFUNCTIONAL NON-HOMOLOGOUS END JOINING PROTEIN LIGD"/>
    <property type="match status" value="1"/>
</dbReference>
<feature type="domain" description="DNA ligase D polymerase" evidence="1">
    <location>
        <begin position="31"/>
        <end position="283"/>
    </location>
</feature>
<sequence>MAKTPIENRITTSVQLTHPERVYWPDDGVSKQELVDYYALAWPRMAPFVVNRPLALLRCPDGIDGPRFFQKHAWKGINSHIVEITDPQDKESAKLLKIGDFDGLAALVQSAALEIHPWGTTIDHWEKPDMIIMDLDPGEDINWNEVIAAAKEIRERFVALGLASFVKTSGGKGLHVVASLKPAAAWPQVKDTAEAIAHSMSADHPDRYLSVASKAKRAGHIFIDYLRNGRGNTAVAPYSTRARPGAAVSMPIAWEELNGKIGPASFTVRNAAERLGNSSTDPWADFFEAASELKS</sequence>
<dbReference type="CDD" id="cd04862">
    <property type="entry name" value="PaeLigD_Pol_like"/>
    <property type="match status" value="1"/>
</dbReference>
<dbReference type="AlphaFoldDB" id="A0A1C3UEH1"/>
<dbReference type="EMBL" id="FMAH01000003">
    <property type="protein sequence ID" value="SCB13926.1"/>
    <property type="molecule type" value="Genomic_DNA"/>
</dbReference>
<dbReference type="InterPro" id="IPR052171">
    <property type="entry name" value="NHEJ_LigD"/>
</dbReference>
<reference evidence="3" key="1">
    <citation type="submission" date="2016-08" db="EMBL/GenBank/DDBJ databases">
        <authorList>
            <person name="Varghese N."/>
            <person name="Submissions Spin"/>
        </authorList>
    </citation>
    <scope>NUCLEOTIDE SEQUENCE [LARGE SCALE GENOMIC DNA]</scope>
    <source>
        <strain evidence="3">HAMBI 2971</strain>
    </source>
</reference>
<dbReference type="Proteomes" id="UP000199435">
    <property type="component" value="Unassembled WGS sequence"/>
</dbReference>